<reference evidence="2" key="1">
    <citation type="journal article" date="2016" name="Front. Microbiol.">
        <title>Complete Genome Sequence of Clostridium estertheticum DSM 8809, a Microbe Identified in Spoiled Vacuum Packed Beef.</title>
        <authorList>
            <person name="Yu Z."/>
            <person name="Gunn L."/>
            <person name="Brennan E."/>
            <person name="Reid R."/>
            <person name="Wall P.G."/>
            <person name="Gaora O.P."/>
            <person name="Hurley D."/>
            <person name="Bolton D."/>
            <person name="Fanning S."/>
        </authorList>
    </citation>
    <scope>NUCLEOTIDE SEQUENCE [LARGE SCALE GENOMIC DNA]</scope>
    <source>
        <strain evidence="2">DSM 8809</strain>
    </source>
</reference>
<dbReference type="STRING" id="1552.A7L45_03900"/>
<sequence>MSESVKGGVKGARVNSISPGIIVTHLAIDEFNGPRGDFYKNITDLMKEEIYAKLISLNVDSKETRKTHVKAIHKPLAEKLNYFDIT</sequence>
<accession>A0A1J0GEC8</accession>
<gene>
    <name evidence="1" type="ORF">A7L45_03900</name>
</gene>
<proteinExistence type="predicted"/>
<protein>
    <recommendedName>
        <fullName evidence="3">SDR family oxidoreductase</fullName>
    </recommendedName>
</protein>
<evidence type="ECO:0000313" key="1">
    <source>
        <dbReference type="EMBL" id="APC39262.1"/>
    </source>
</evidence>
<dbReference type="Proteomes" id="UP000182569">
    <property type="component" value="Chromosome"/>
</dbReference>
<dbReference type="AlphaFoldDB" id="A0A1J0GEC8"/>
<evidence type="ECO:0008006" key="3">
    <source>
        <dbReference type="Google" id="ProtNLM"/>
    </source>
</evidence>
<dbReference type="KEGG" id="ceu:A7L45_03900"/>
<dbReference type="EMBL" id="CP015756">
    <property type="protein sequence ID" value="APC39262.1"/>
    <property type="molecule type" value="Genomic_DNA"/>
</dbReference>
<name>A0A1J0GEC8_9CLOT</name>
<evidence type="ECO:0000313" key="2">
    <source>
        <dbReference type="Proteomes" id="UP000182569"/>
    </source>
</evidence>
<keyword evidence="2" id="KW-1185">Reference proteome</keyword>
<organism evidence="1 2">
    <name type="scientific">Clostridium estertheticum subsp. estertheticum</name>
    <dbReference type="NCBI Taxonomy" id="1552"/>
    <lineage>
        <taxon>Bacteria</taxon>
        <taxon>Bacillati</taxon>
        <taxon>Bacillota</taxon>
        <taxon>Clostridia</taxon>
        <taxon>Eubacteriales</taxon>
        <taxon>Clostridiaceae</taxon>
        <taxon>Clostridium</taxon>
    </lineage>
</organism>